<dbReference type="EMBL" id="JAAIUW010000007">
    <property type="protein sequence ID" value="KAF7823232.1"/>
    <property type="molecule type" value="Genomic_DNA"/>
</dbReference>
<evidence type="ECO:0000313" key="3">
    <source>
        <dbReference type="Proteomes" id="UP000634136"/>
    </source>
</evidence>
<keyword evidence="3" id="KW-1185">Reference proteome</keyword>
<comment type="caution">
    <text evidence="2">The sequence shown here is derived from an EMBL/GenBank/DDBJ whole genome shotgun (WGS) entry which is preliminary data.</text>
</comment>
<gene>
    <name evidence="2" type="ORF">G2W53_021376</name>
</gene>
<organism evidence="2 3">
    <name type="scientific">Senna tora</name>
    <dbReference type="NCBI Taxonomy" id="362788"/>
    <lineage>
        <taxon>Eukaryota</taxon>
        <taxon>Viridiplantae</taxon>
        <taxon>Streptophyta</taxon>
        <taxon>Embryophyta</taxon>
        <taxon>Tracheophyta</taxon>
        <taxon>Spermatophyta</taxon>
        <taxon>Magnoliopsida</taxon>
        <taxon>eudicotyledons</taxon>
        <taxon>Gunneridae</taxon>
        <taxon>Pentapetalae</taxon>
        <taxon>rosids</taxon>
        <taxon>fabids</taxon>
        <taxon>Fabales</taxon>
        <taxon>Fabaceae</taxon>
        <taxon>Caesalpinioideae</taxon>
        <taxon>Cassia clade</taxon>
        <taxon>Senna</taxon>
    </lineage>
</organism>
<evidence type="ECO:0000313" key="2">
    <source>
        <dbReference type="EMBL" id="KAF7823232.1"/>
    </source>
</evidence>
<dbReference type="AlphaFoldDB" id="A0A834TKZ0"/>
<accession>A0A834TKZ0</accession>
<sequence>MGVITRKLVQKLSSPITAHSMRGLLNGGNRGKQKERGREGLLHGSKS</sequence>
<feature type="region of interest" description="Disordered" evidence="1">
    <location>
        <begin position="19"/>
        <end position="47"/>
    </location>
</feature>
<protein>
    <submittedName>
        <fullName evidence="2">Uncharacterized protein</fullName>
    </submittedName>
</protein>
<feature type="compositionally biased region" description="Basic and acidic residues" evidence="1">
    <location>
        <begin position="32"/>
        <end position="41"/>
    </location>
</feature>
<reference evidence="2" key="1">
    <citation type="submission" date="2020-09" db="EMBL/GenBank/DDBJ databases">
        <title>Genome-Enabled Discovery of Anthraquinone Biosynthesis in Senna tora.</title>
        <authorList>
            <person name="Kang S.-H."/>
            <person name="Pandey R.P."/>
            <person name="Lee C.-M."/>
            <person name="Sim J.-S."/>
            <person name="Jeong J.-T."/>
            <person name="Choi B.-S."/>
            <person name="Jung M."/>
            <person name="Ginzburg D."/>
            <person name="Zhao K."/>
            <person name="Won S.Y."/>
            <person name="Oh T.-J."/>
            <person name="Yu Y."/>
            <person name="Kim N.-H."/>
            <person name="Lee O.R."/>
            <person name="Lee T.-H."/>
            <person name="Bashyal P."/>
            <person name="Kim T.-S."/>
            <person name="Lee W.-H."/>
            <person name="Kawkins C."/>
            <person name="Kim C.-K."/>
            <person name="Kim J.S."/>
            <person name="Ahn B.O."/>
            <person name="Rhee S.Y."/>
            <person name="Sohng J.K."/>
        </authorList>
    </citation>
    <scope>NUCLEOTIDE SEQUENCE</scope>
    <source>
        <tissue evidence="2">Leaf</tissue>
    </source>
</reference>
<name>A0A834TKZ0_9FABA</name>
<dbReference type="Proteomes" id="UP000634136">
    <property type="component" value="Unassembled WGS sequence"/>
</dbReference>
<proteinExistence type="predicted"/>
<evidence type="ECO:0000256" key="1">
    <source>
        <dbReference type="SAM" id="MobiDB-lite"/>
    </source>
</evidence>